<keyword evidence="4" id="KW-1185">Reference proteome</keyword>
<evidence type="ECO:0000256" key="1">
    <source>
        <dbReference type="SAM" id="Phobius"/>
    </source>
</evidence>
<protein>
    <submittedName>
        <fullName evidence="3">Uncharacterized protein</fullName>
    </submittedName>
</protein>
<feature type="transmembrane region" description="Helical" evidence="1">
    <location>
        <begin position="16"/>
        <end position="37"/>
    </location>
</feature>
<gene>
    <name evidence="2" type="ORF">FHR32_003594</name>
    <name evidence="3" type="ORF">FHR32_008635</name>
</gene>
<dbReference type="EMBL" id="JACHJU010000001">
    <property type="protein sequence ID" value="MBB4939289.1"/>
    <property type="molecule type" value="Genomic_DNA"/>
</dbReference>
<evidence type="ECO:0000313" key="2">
    <source>
        <dbReference type="EMBL" id="MBB4939289.1"/>
    </source>
</evidence>
<dbReference type="EMBL" id="JACHJU010000007">
    <property type="protein sequence ID" value="MBB4944232.1"/>
    <property type="molecule type" value="Genomic_DNA"/>
</dbReference>
<keyword evidence="1" id="KW-1133">Transmembrane helix</keyword>
<evidence type="ECO:0000313" key="3">
    <source>
        <dbReference type="EMBL" id="MBB4944232.1"/>
    </source>
</evidence>
<proteinExistence type="predicted"/>
<dbReference type="Proteomes" id="UP000534286">
    <property type="component" value="Unassembled WGS sequence"/>
</dbReference>
<keyword evidence="1" id="KW-0812">Transmembrane</keyword>
<comment type="caution">
    <text evidence="3">The sequence shown here is derived from an EMBL/GenBank/DDBJ whole genome shotgun (WGS) entry which is preliminary data.</text>
</comment>
<accession>A0A7W7WE05</accession>
<name>A0A7W7WE05_9ACTN</name>
<sequence length="63" mass="7336">MPIRLIRPSVAEIRRVLARILIPAANAIGHVLAWSFFRQAHQTRALVNHYRRRGDPLPQNLRM</sequence>
<evidence type="ECO:0000313" key="4">
    <source>
        <dbReference type="Proteomes" id="UP000534286"/>
    </source>
</evidence>
<keyword evidence="1" id="KW-0472">Membrane</keyword>
<dbReference type="AlphaFoldDB" id="A0A7W7WE05"/>
<reference evidence="3 4" key="1">
    <citation type="submission" date="2020-08" db="EMBL/GenBank/DDBJ databases">
        <title>Sequencing the genomes of 1000 actinobacteria strains.</title>
        <authorList>
            <person name="Klenk H.-P."/>
        </authorList>
    </citation>
    <scope>NUCLEOTIDE SEQUENCE [LARGE SCALE GENOMIC DNA]</scope>
    <source>
        <strain evidence="3 4">DSM 43023</strain>
    </source>
</reference>
<organism evidence="3 4">
    <name type="scientific">Streptosporangium album</name>
    <dbReference type="NCBI Taxonomy" id="47479"/>
    <lineage>
        <taxon>Bacteria</taxon>
        <taxon>Bacillati</taxon>
        <taxon>Actinomycetota</taxon>
        <taxon>Actinomycetes</taxon>
        <taxon>Streptosporangiales</taxon>
        <taxon>Streptosporangiaceae</taxon>
        <taxon>Streptosporangium</taxon>
    </lineage>
</organism>